<name>A0ABS0F0M3_9BACL</name>
<dbReference type="InterPro" id="IPR013783">
    <property type="entry name" value="Ig-like_fold"/>
</dbReference>
<dbReference type="SMART" id="SM00634">
    <property type="entry name" value="BID_1"/>
    <property type="match status" value="1"/>
</dbReference>
<protein>
    <submittedName>
        <fullName evidence="4">Ig-like domain-containing protein</fullName>
    </submittedName>
</protein>
<comment type="caution">
    <text evidence="4">The sequence shown here is derived from an EMBL/GenBank/DDBJ whole genome shotgun (WGS) entry which is preliminary data.</text>
</comment>
<dbReference type="Pfam" id="PF02369">
    <property type="entry name" value="Big_1"/>
    <property type="match status" value="1"/>
</dbReference>
<dbReference type="Proteomes" id="UP000642910">
    <property type="component" value="Unassembled WGS sequence"/>
</dbReference>
<dbReference type="SUPFAM" id="SSF49373">
    <property type="entry name" value="Invasin/intimin cell-adhesion fragments"/>
    <property type="match status" value="1"/>
</dbReference>
<evidence type="ECO:0000256" key="1">
    <source>
        <dbReference type="ARBA" id="ARBA00010116"/>
    </source>
</evidence>
<keyword evidence="5" id="KW-1185">Reference proteome</keyword>
<evidence type="ECO:0000259" key="3">
    <source>
        <dbReference type="PROSITE" id="PS51127"/>
    </source>
</evidence>
<dbReference type="InterPro" id="IPR008964">
    <property type="entry name" value="Invasin/intimin_cell_adhesion"/>
</dbReference>
<keyword evidence="2" id="KW-0812">Transmembrane</keyword>
<gene>
    <name evidence="4" type="ORF">IW967_02880</name>
</gene>
<proteinExistence type="inferred from homology"/>
<comment type="similarity">
    <text evidence="1">Belongs to the intimin/invasin family.</text>
</comment>
<dbReference type="PROSITE" id="PS51127">
    <property type="entry name" value="BIG1"/>
    <property type="match status" value="1"/>
</dbReference>
<reference evidence="4 5" key="1">
    <citation type="submission" date="2020-11" db="EMBL/GenBank/DDBJ databases">
        <title>Genomic insight of Alicyclobacillus mali FL 18 reveals a new arsenic-resistant strain, with potential in environmental biotechnology.</title>
        <authorList>
            <person name="Fiorentino G."/>
            <person name="Gallo G."/>
            <person name="Aulitto M."/>
        </authorList>
    </citation>
    <scope>NUCLEOTIDE SEQUENCE [LARGE SCALE GENOMIC DNA]</scope>
    <source>
        <strain evidence="4 5">FL 18</strain>
    </source>
</reference>
<keyword evidence="2" id="KW-0472">Membrane</keyword>
<feature type="domain" description="Big-1" evidence="3">
    <location>
        <begin position="178"/>
        <end position="272"/>
    </location>
</feature>
<evidence type="ECO:0000313" key="4">
    <source>
        <dbReference type="EMBL" id="MBF8376817.1"/>
    </source>
</evidence>
<dbReference type="Gene3D" id="2.60.40.10">
    <property type="entry name" value="Immunoglobulins"/>
    <property type="match status" value="1"/>
</dbReference>
<keyword evidence="2" id="KW-1133">Transmembrane helix</keyword>
<organism evidence="4 5">
    <name type="scientific">Alicyclobacillus mali</name>
    <name type="common">ex Roth et al. 2021</name>
    <dbReference type="NCBI Taxonomy" id="1123961"/>
    <lineage>
        <taxon>Bacteria</taxon>
        <taxon>Bacillati</taxon>
        <taxon>Bacillota</taxon>
        <taxon>Bacilli</taxon>
        <taxon>Bacillales</taxon>
        <taxon>Alicyclobacillaceae</taxon>
        <taxon>Alicyclobacillus</taxon>
    </lineage>
</organism>
<evidence type="ECO:0000313" key="5">
    <source>
        <dbReference type="Proteomes" id="UP000642910"/>
    </source>
</evidence>
<accession>A0ABS0F0M3</accession>
<dbReference type="EMBL" id="JADPKZ010000028">
    <property type="protein sequence ID" value="MBF8376817.1"/>
    <property type="molecule type" value="Genomic_DNA"/>
</dbReference>
<dbReference type="InterPro" id="IPR003344">
    <property type="entry name" value="Big_1_dom"/>
</dbReference>
<evidence type="ECO:0000256" key="2">
    <source>
        <dbReference type="SAM" id="Phobius"/>
    </source>
</evidence>
<feature type="transmembrane region" description="Helical" evidence="2">
    <location>
        <begin position="21"/>
        <end position="41"/>
    </location>
</feature>
<sequence length="342" mass="35080">MANLKTWRWRRAGPENMPPRLLIMIAVMTMSFAGIAAYWVLGANGLSQVTQELDQAGYMLWGKHGTAYTVSVNEGNVNVIETGVIGMTLTLTGTPTEVLAGQSATLTGNASESTNGYELGIYDETTGQWITGGSGQSISATVSQQTPGTHTYVLYLGTSGGAPIQSSPPVQITWESFQVSIQASPSPANIGQTITVSGQVTANGSGVANIPVSLQASGGNLAAANVTTNAQGQWSTTFSATTAGTYTITASVYGQSSTTTAQVQGATSVTLTATPVSTAPGNTSVTLTAQANAPLASNQTLSIVDVTTGQTIAGPSNQQTLTTTYTLSQGATNQFVAYLNTN</sequence>